<dbReference type="Proteomes" id="UP000516173">
    <property type="component" value="Chromosome"/>
</dbReference>
<sequence length="121" mass="13411">MRSLQPQMFDELCPSVLSPVRIGDKWGALIVACLADGPRRYSELRIPLARITPKVMTQSLRTLERLGLVTRTVAGRQVTYELTALGYSMLEPLQAICAWAAEHWDELVDAVDPDEESALGA</sequence>
<keyword evidence="6" id="KW-1185">Reference proteome</keyword>
<dbReference type="RefSeq" id="WP_187687723.1">
    <property type="nucleotide sequence ID" value="NZ_AP023396.1"/>
</dbReference>
<dbReference type="InterPro" id="IPR036388">
    <property type="entry name" value="WH-like_DNA-bd_sf"/>
</dbReference>
<keyword evidence="1" id="KW-0805">Transcription regulation</keyword>
<evidence type="ECO:0000256" key="3">
    <source>
        <dbReference type="ARBA" id="ARBA00023163"/>
    </source>
</evidence>
<dbReference type="KEGG" id="nwl:NWFMUON74_22340"/>
<accession>A0A7G1KGP0</accession>
<organism evidence="5 6">
    <name type="scientific">Nocardia wallacei</name>
    <dbReference type="NCBI Taxonomy" id="480035"/>
    <lineage>
        <taxon>Bacteria</taxon>
        <taxon>Bacillati</taxon>
        <taxon>Actinomycetota</taxon>
        <taxon>Actinomycetes</taxon>
        <taxon>Mycobacteriales</taxon>
        <taxon>Nocardiaceae</taxon>
        <taxon>Nocardia</taxon>
    </lineage>
</organism>
<dbReference type="AlphaFoldDB" id="A0A7G1KGP0"/>
<evidence type="ECO:0000256" key="1">
    <source>
        <dbReference type="ARBA" id="ARBA00023015"/>
    </source>
</evidence>
<dbReference type="PANTHER" id="PTHR33204">
    <property type="entry name" value="TRANSCRIPTIONAL REGULATOR, MARR FAMILY"/>
    <property type="match status" value="1"/>
</dbReference>
<name>A0A7G1KGP0_9NOCA</name>
<gene>
    <name evidence="5" type="ORF">NWFMUON74_22340</name>
</gene>
<evidence type="ECO:0000259" key="4">
    <source>
        <dbReference type="PROSITE" id="PS51118"/>
    </source>
</evidence>
<proteinExistence type="predicted"/>
<evidence type="ECO:0000313" key="6">
    <source>
        <dbReference type="Proteomes" id="UP000516173"/>
    </source>
</evidence>
<dbReference type="GO" id="GO:0003677">
    <property type="term" value="F:DNA binding"/>
    <property type="evidence" value="ECO:0007669"/>
    <property type="project" value="UniProtKB-KW"/>
</dbReference>
<dbReference type="SUPFAM" id="SSF46785">
    <property type="entry name" value="Winged helix' DNA-binding domain"/>
    <property type="match status" value="1"/>
</dbReference>
<dbReference type="GeneID" id="80346796"/>
<feature type="domain" description="HTH hxlR-type" evidence="4">
    <location>
        <begin position="13"/>
        <end position="108"/>
    </location>
</feature>
<dbReference type="PROSITE" id="PS51118">
    <property type="entry name" value="HTH_HXLR"/>
    <property type="match status" value="1"/>
</dbReference>
<dbReference type="Pfam" id="PF01638">
    <property type="entry name" value="HxlR"/>
    <property type="match status" value="1"/>
</dbReference>
<keyword evidence="3" id="KW-0804">Transcription</keyword>
<dbReference type="InterPro" id="IPR036390">
    <property type="entry name" value="WH_DNA-bd_sf"/>
</dbReference>
<protein>
    <submittedName>
        <fullName evidence="5">Putative transcriptional regulator</fullName>
    </submittedName>
</protein>
<dbReference type="PANTHER" id="PTHR33204:SF39">
    <property type="entry name" value="TRANSCRIPTIONAL REGULATORY PROTEIN"/>
    <property type="match status" value="1"/>
</dbReference>
<evidence type="ECO:0000256" key="2">
    <source>
        <dbReference type="ARBA" id="ARBA00023125"/>
    </source>
</evidence>
<evidence type="ECO:0000313" key="5">
    <source>
        <dbReference type="EMBL" id="BCK54462.1"/>
    </source>
</evidence>
<reference evidence="5 6" key="1">
    <citation type="submission" date="2020-08" db="EMBL/GenBank/DDBJ databases">
        <title>Genome Sequencing of Nocardia wallacei strain FMUON74 and assembly.</title>
        <authorList>
            <person name="Toyokawa M."/>
            <person name="Uesaka K."/>
        </authorList>
    </citation>
    <scope>NUCLEOTIDE SEQUENCE [LARGE SCALE GENOMIC DNA]</scope>
    <source>
        <strain evidence="5 6">FMUON74</strain>
    </source>
</reference>
<dbReference type="EMBL" id="AP023396">
    <property type="protein sequence ID" value="BCK54462.1"/>
    <property type="molecule type" value="Genomic_DNA"/>
</dbReference>
<dbReference type="Gene3D" id="1.10.10.10">
    <property type="entry name" value="Winged helix-like DNA-binding domain superfamily/Winged helix DNA-binding domain"/>
    <property type="match status" value="1"/>
</dbReference>
<dbReference type="InterPro" id="IPR002577">
    <property type="entry name" value="HTH_HxlR"/>
</dbReference>
<keyword evidence="2" id="KW-0238">DNA-binding</keyword>